<accession>A0A0F7STJ3</accession>
<evidence type="ECO:0000256" key="1">
    <source>
        <dbReference type="ARBA" id="ARBA00024205"/>
    </source>
</evidence>
<sequence length="163" mass="17755">MPKVISRAAISSSSDAPITATQQAILKTYFCLCGEFLLVIDTDVRHLPRRPTDNTIVVRCKASSRPTVSSTGEPAPPVAPRVFKLNSVDGGKQFVKRENDLLEPQHIHLCPRCATPVGYQAAPPPTRNATFLYLYWGGLTEVQGHVPDEAWEGEEELLGDGSA</sequence>
<dbReference type="AlphaFoldDB" id="A0A0F7STJ3"/>
<name>A0A0F7STJ3_PHARH</name>
<dbReference type="InterPro" id="IPR057965">
    <property type="entry name" value="STEEP1_dom"/>
</dbReference>
<organism evidence="3">
    <name type="scientific">Phaffia rhodozyma</name>
    <name type="common">Yeast</name>
    <name type="synonym">Xanthophyllomyces dendrorhous</name>
    <dbReference type="NCBI Taxonomy" id="264483"/>
    <lineage>
        <taxon>Eukaryota</taxon>
        <taxon>Fungi</taxon>
        <taxon>Dikarya</taxon>
        <taxon>Basidiomycota</taxon>
        <taxon>Agaricomycotina</taxon>
        <taxon>Tremellomycetes</taxon>
        <taxon>Cystofilobasidiales</taxon>
        <taxon>Mrakiaceae</taxon>
        <taxon>Phaffia</taxon>
    </lineage>
</organism>
<dbReference type="PANTHER" id="PTHR46355">
    <property type="entry name" value="UPF0428 PROTEIN CXORF56"/>
    <property type="match status" value="1"/>
</dbReference>
<dbReference type="GO" id="GO:0005737">
    <property type="term" value="C:cytoplasm"/>
    <property type="evidence" value="ECO:0007669"/>
    <property type="project" value="GOC"/>
</dbReference>
<proteinExistence type="inferred from homology"/>
<dbReference type="PANTHER" id="PTHR46355:SF1">
    <property type="entry name" value="STING ER EXIT PROTEIN"/>
    <property type="match status" value="1"/>
</dbReference>
<reference evidence="3" key="1">
    <citation type="submission" date="2014-08" db="EMBL/GenBank/DDBJ databases">
        <authorList>
            <person name="Sharma Rahul"/>
            <person name="Thines Marco"/>
        </authorList>
    </citation>
    <scope>NUCLEOTIDE SEQUENCE</scope>
</reference>
<dbReference type="InterPro" id="IPR029704">
    <property type="entry name" value="STEEP-like"/>
</dbReference>
<dbReference type="EMBL" id="LN483332">
    <property type="protein sequence ID" value="CED85487.1"/>
    <property type="molecule type" value="Genomic_DNA"/>
</dbReference>
<evidence type="ECO:0000259" key="2">
    <source>
        <dbReference type="Pfam" id="PF25809"/>
    </source>
</evidence>
<dbReference type="GO" id="GO:0006888">
    <property type="term" value="P:endoplasmic reticulum to Golgi vesicle-mediated transport"/>
    <property type="evidence" value="ECO:0007669"/>
    <property type="project" value="TreeGrafter"/>
</dbReference>
<evidence type="ECO:0000313" key="3">
    <source>
        <dbReference type="EMBL" id="CED85487.1"/>
    </source>
</evidence>
<comment type="similarity">
    <text evidence="1">Belongs to the STEEP1 family.</text>
</comment>
<dbReference type="Pfam" id="PF25809">
    <property type="entry name" value="STEEP1"/>
    <property type="match status" value="1"/>
</dbReference>
<feature type="domain" description="STEEP1" evidence="2">
    <location>
        <begin position="22"/>
        <end position="147"/>
    </location>
</feature>
<dbReference type="GO" id="GO:0090158">
    <property type="term" value="P:endoplasmic reticulum membrane organization"/>
    <property type="evidence" value="ECO:0007669"/>
    <property type="project" value="TreeGrafter"/>
</dbReference>
<protein>
    <submittedName>
        <fullName evidence="3">Uncharacterized conserved protein</fullName>
    </submittedName>
</protein>